<dbReference type="InterPro" id="IPR010602">
    <property type="entry name" value="DUF1186"/>
</dbReference>
<gene>
    <name evidence="1" type="ORF">SAMN04488692_1443</name>
</gene>
<accession>A0A1G9TPI6</accession>
<dbReference type="Pfam" id="PF02810">
    <property type="entry name" value="SEC-C"/>
    <property type="match status" value="1"/>
</dbReference>
<proteinExistence type="predicted"/>
<organism evidence="1 2">
    <name type="scientific">Halarsenatibacter silvermanii</name>
    <dbReference type="NCBI Taxonomy" id="321763"/>
    <lineage>
        <taxon>Bacteria</taxon>
        <taxon>Bacillati</taxon>
        <taxon>Bacillota</taxon>
        <taxon>Clostridia</taxon>
        <taxon>Halanaerobiales</taxon>
        <taxon>Halarsenatibacteraceae</taxon>
        <taxon>Halarsenatibacter</taxon>
    </lineage>
</organism>
<dbReference type="SUPFAM" id="SSF103642">
    <property type="entry name" value="Sec-C motif"/>
    <property type="match status" value="1"/>
</dbReference>
<name>A0A1G9TPI6_9FIRM</name>
<reference evidence="1 2" key="1">
    <citation type="submission" date="2016-10" db="EMBL/GenBank/DDBJ databases">
        <authorList>
            <person name="de Groot N.N."/>
        </authorList>
    </citation>
    <scope>NUCLEOTIDE SEQUENCE [LARGE SCALE GENOMIC DNA]</scope>
    <source>
        <strain evidence="1 2">SLAS-1</strain>
    </source>
</reference>
<dbReference type="STRING" id="321763.SAMN04488692_1443"/>
<evidence type="ECO:0000313" key="2">
    <source>
        <dbReference type="Proteomes" id="UP000199476"/>
    </source>
</evidence>
<protein>
    <submittedName>
        <fullName evidence="1">SEC-C motif-containing protein</fullName>
    </submittedName>
</protein>
<dbReference type="EMBL" id="FNGO01000044">
    <property type="protein sequence ID" value="SDM49571.1"/>
    <property type="molecule type" value="Genomic_DNA"/>
</dbReference>
<dbReference type="AlphaFoldDB" id="A0A1G9TPI6"/>
<dbReference type="Proteomes" id="UP000199476">
    <property type="component" value="Unassembled WGS sequence"/>
</dbReference>
<dbReference type="Pfam" id="PF06685">
    <property type="entry name" value="DUF1186"/>
    <property type="match status" value="1"/>
</dbReference>
<keyword evidence="2" id="KW-1185">Reference proteome</keyword>
<dbReference type="InterPro" id="IPR004027">
    <property type="entry name" value="SEC_C_motif"/>
</dbReference>
<dbReference type="OrthoDB" id="18359at2"/>
<evidence type="ECO:0000313" key="1">
    <source>
        <dbReference type="EMBL" id="SDM49571.1"/>
    </source>
</evidence>
<dbReference type="RefSeq" id="WP_089762376.1">
    <property type="nucleotide sequence ID" value="NZ_FNGO01000044.1"/>
</dbReference>
<dbReference type="Gene3D" id="3.10.450.50">
    <property type="match status" value="1"/>
</dbReference>
<sequence>MAKMRGLKNIIRENFERNRPARSYKVGRNDLCPCGSGQKYKKCCDRVRPEREKEQYFRAVEDIFFDASNGPHNMKGLRIRRIIVPLEDAIDDYPLSVEFLEVLAAACLNVNENERADEILGRLWRLQGPEMRDMLLRPYCNFLFGDARWSELDEVLQECEDFRDENRFLTAYHGLSLLNVGDSARGEEMLWEALDSRELTEEKKEELLDALWGEGFKRLALEVYVQEYEGHSSILEDPPHEELERPEMEKTLCSLFSCKRANSSSLQQWGEKLLKMLEIAEENGQEAEMNAISADVNLPLACMRWLCHCDNYELMDTAGDLLKNHPDLADIAALDRKSRDEDVYEQEKKEQADVVEFYKLRALSMYMLNRREQLVHMIRDNFSFAASEFSSEPDRYEGEKCELFLLSQLAGISLDGEKEVRRQVEKMLCAGNSQPQNKQRVQRELAALRLLLRGLREVNTAISDLEMGERLKSLLHSIYAGKAENEEELPAADYDDLVAIQAYERLTSFKLWLAAEEEPHLPFQAVAAAKASEQRPDFLAGFLTFAARVEEDMLARPRGAAHRLVDLIDRLGEMKKEEWRKGLGRVFSAPAFLPEDVRARLEARLWQFTARKPEETDREEEDKLLEDVEKVLAQEGEKLDEREILFYKFVSRAAAERRPEAFAVLEKAVEVTGQSLPALPLKGSEATYFDGFFGFARFYIPKVEIEWYLLNRDMTSEELREMEPRVREELEEELLEADSERVMELLSDADSTSRLYTAIRAASQRPRDVTPHLLRVLEDTAATMEEAAKSGTAPDVSMLPIYALFLLADFGEERAFPLALEIISHREKVVDPVLGDVLTEDIPRVLLSVFNGDLQALKDVIENESIAHVSRTAALETLVLLVADGQLEREEVKDYFSYLYREGLKRKKDSFIWGILVTETKNLRLEELKSLAEMGYEEGYVNEYVFPRDELLEGIDCDDKDEKLAQLYDREGIFERYLPISDAAEVAGRWL</sequence>